<evidence type="ECO:0000256" key="1">
    <source>
        <dbReference type="SAM" id="SignalP"/>
    </source>
</evidence>
<reference evidence="2" key="1">
    <citation type="submission" date="2020-10" db="EMBL/GenBank/DDBJ databases">
        <title>Connecting structure to function with the recovery of over 1000 high-quality activated sludge metagenome-assembled genomes encoding full-length rRNA genes using long-read sequencing.</title>
        <authorList>
            <person name="Singleton C.M."/>
            <person name="Petriglieri F."/>
            <person name="Kristensen J.M."/>
            <person name="Kirkegaard R.H."/>
            <person name="Michaelsen T.Y."/>
            <person name="Andersen M.H."/>
            <person name="Karst S.M."/>
            <person name="Dueholm M.S."/>
            <person name="Nielsen P.H."/>
            <person name="Albertsen M."/>
        </authorList>
    </citation>
    <scope>NUCLEOTIDE SEQUENCE</scope>
    <source>
        <strain evidence="2">Bjer_18-Q3-R1-45_BAT3C.347</strain>
    </source>
</reference>
<dbReference type="InterPro" id="IPR036909">
    <property type="entry name" value="Cyt_c-like_dom_sf"/>
</dbReference>
<keyword evidence="1" id="KW-0732">Signal</keyword>
<accession>A0A9D7E1P6</accession>
<comment type="caution">
    <text evidence="2">The sequence shown here is derived from an EMBL/GenBank/DDBJ whole genome shotgun (WGS) entry which is preliminary data.</text>
</comment>
<dbReference type="GO" id="GO:0009055">
    <property type="term" value="F:electron transfer activity"/>
    <property type="evidence" value="ECO:0007669"/>
    <property type="project" value="InterPro"/>
</dbReference>
<evidence type="ECO:0008006" key="4">
    <source>
        <dbReference type="Google" id="ProtNLM"/>
    </source>
</evidence>
<dbReference type="AlphaFoldDB" id="A0A9D7E1P6"/>
<dbReference type="GO" id="GO:0020037">
    <property type="term" value="F:heme binding"/>
    <property type="evidence" value="ECO:0007669"/>
    <property type="project" value="InterPro"/>
</dbReference>
<feature type="chain" id="PRO_5038498817" description="Cytochrome c domain-containing protein" evidence="1">
    <location>
        <begin position="21"/>
        <end position="223"/>
    </location>
</feature>
<name>A0A9D7E1P6_9PROT</name>
<dbReference type="SUPFAM" id="SSF46626">
    <property type="entry name" value="Cytochrome c"/>
    <property type="match status" value="1"/>
</dbReference>
<gene>
    <name evidence="2" type="ORF">IPH26_04485</name>
</gene>
<evidence type="ECO:0000313" key="2">
    <source>
        <dbReference type="EMBL" id="MBK6972231.1"/>
    </source>
</evidence>
<protein>
    <recommendedName>
        <fullName evidence="4">Cytochrome c domain-containing protein</fullName>
    </recommendedName>
</protein>
<organism evidence="2 3">
    <name type="scientific">Candidatus Methylophosphatis roskildensis</name>
    <dbReference type="NCBI Taxonomy" id="2899263"/>
    <lineage>
        <taxon>Bacteria</taxon>
        <taxon>Pseudomonadati</taxon>
        <taxon>Pseudomonadota</taxon>
        <taxon>Betaproteobacteria</taxon>
        <taxon>Nitrosomonadales</taxon>
        <taxon>Sterolibacteriaceae</taxon>
        <taxon>Candidatus Methylophosphatis</taxon>
    </lineage>
</organism>
<feature type="signal peptide" evidence="1">
    <location>
        <begin position="1"/>
        <end position="20"/>
    </location>
</feature>
<proteinExistence type="predicted"/>
<dbReference type="EMBL" id="JADJEV010000002">
    <property type="protein sequence ID" value="MBK6972231.1"/>
    <property type="molecule type" value="Genomic_DNA"/>
</dbReference>
<sequence>MNRHPLVAALLWVAPFPIFAADMANNVALVARAQQRWEQSAHGAWLSRILPPSTTPTRLPEAESRGAQLLLRYCVQCHHLPSPAMHHAEKWPKIVDRMVLRMKGRGNTGALMKDMMASVAAPGEEETHALLDYLQGNAQVPIRTRRYADLATAGWSFREACSQCHVLPDPASRRRQEWRKIVERMSRNMQWMNRVVGSRPDAREPQLAVDEIVGYLERNAKQD</sequence>
<evidence type="ECO:0000313" key="3">
    <source>
        <dbReference type="Proteomes" id="UP000807785"/>
    </source>
</evidence>
<dbReference type="Proteomes" id="UP000807785">
    <property type="component" value="Unassembled WGS sequence"/>
</dbReference>